<dbReference type="InterPro" id="IPR016159">
    <property type="entry name" value="Cullin_repeat-like_dom_sf"/>
</dbReference>
<sequence length="129" mass="14434">MYNTGRQKLIEASDKAILCHTHLISPNDLIDLCKLTSPPPIDPESSHGTFRIIFEWFLEHGLQQGLINSYASKRSAMIRDSLQSLAKNLQNKCMRRNSATLLTNNYRTTARRASVSLGSLGDTLKTTLT</sequence>
<reference evidence="1" key="1">
    <citation type="submission" date="2021-02" db="EMBL/GenBank/DDBJ databases">
        <authorList>
            <person name="Nowell W R."/>
        </authorList>
    </citation>
    <scope>NUCLEOTIDE SEQUENCE</scope>
</reference>
<dbReference type="Gene3D" id="1.20.1280.170">
    <property type="entry name" value="Exocyst complex component Exo70"/>
    <property type="match status" value="1"/>
</dbReference>
<proteinExistence type="predicted"/>
<dbReference type="EMBL" id="CAJOBJ010369169">
    <property type="protein sequence ID" value="CAF5222605.1"/>
    <property type="molecule type" value="Genomic_DNA"/>
</dbReference>
<dbReference type="AlphaFoldDB" id="A0A8S3JWK9"/>
<dbReference type="SUPFAM" id="SSF74788">
    <property type="entry name" value="Cullin repeat-like"/>
    <property type="match status" value="1"/>
</dbReference>
<organism evidence="1 2">
    <name type="scientific">Rotaria magnacalcarata</name>
    <dbReference type="NCBI Taxonomy" id="392030"/>
    <lineage>
        <taxon>Eukaryota</taxon>
        <taxon>Metazoa</taxon>
        <taxon>Spiralia</taxon>
        <taxon>Gnathifera</taxon>
        <taxon>Rotifera</taxon>
        <taxon>Eurotatoria</taxon>
        <taxon>Bdelloidea</taxon>
        <taxon>Philodinida</taxon>
        <taxon>Philodinidae</taxon>
        <taxon>Rotaria</taxon>
    </lineage>
</organism>
<dbReference type="Proteomes" id="UP000681720">
    <property type="component" value="Unassembled WGS sequence"/>
</dbReference>
<comment type="caution">
    <text evidence="1">The sequence shown here is derived from an EMBL/GenBank/DDBJ whole genome shotgun (WGS) entry which is preliminary data.</text>
</comment>
<accession>A0A8S3JWK9</accession>
<gene>
    <name evidence="1" type="ORF">GIL414_LOCUS85157</name>
</gene>
<evidence type="ECO:0000313" key="2">
    <source>
        <dbReference type="Proteomes" id="UP000681720"/>
    </source>
</evidence>
<name>A0A8S3JWK9_9BILA</name>
<evidence type="ECO:0000313" key="1">
    <source>
        <dbReference type="EMBL" id="CAF5222605.1"/>
    </source>
</evidence>
<protein>
    <submittedName>
        <fullName evidence="1">Uncharacterized protein</fullName>
    </submittedName>
</protein>